<dbReference type="SUPFAM" id="SSF116726">
    <property type="entry name" value="TrkA C-terminal domain-like"/>
    <property type="match status" value="1"/>
</dbReference>
<dbReference type="Gene3D" id="3.30.70.1450">
    <property type="entry name" value="Regulator of K+ conductance, C-terminal domain"/>
    <property type="match status" value="1"/>
</dbReference>
<feature type="transmembrane region" description="Helical" evidence="7">
    <location>
        <begin position="106"/>
        <end position="124"/>
    </location>
</feature>
<proteinExistence type="predicted"/>
<feature type="transmembrane region" description="Helical" evidence="7">
    <location>
        <begin position="218"/>
        <end position="243"/>
    </location>
</feature>
<feature type="non-terminal residue" evidence="9">
    <location>
        <position position="1"/>
    </location>
</feature>
<dbReference type="InterPro" id="IPR004680">
    <property type="entry name" value="Cit_transptr-like_dom"/>
</dbReference>
<dbReference type="GO" id="GO:0055085">
    <property type="term" value="P:transmembrane transport"/>
    <property type="evidence" value="ECO:0007669"/>
    <property type="project" value="InterPro"/>
</dbReference>
<dbReference type="GO" id="GO:0006813">
    <property type="term" value="P:potassium ion transport"/>
    <property type="evidence" value="ECO:0007669"/>
    <property type="project" value="InterPro"/>
</dbReference>
<evidence type="ECO:0000256" key="7">
    <source>
        <dbReference type="SAM" id="Phobius"/>
    </source>
</evidence>
<evidence type="ECO:0000313" key="9">
    <source>
        <dbReference type="EMBL" id="GAJ15141.1"/>
    </source>
</evidence>
<organism evidence="9">
    <name type="scientific">marine sediment metagenome</name>
    <dbReference type="NCBI Taxonomy" id="412755"/>
    <lineage>
        <taxon>unclassified sequences</taxon>
        <taxon>metagenomes</taxon>
        <taxon>ecological metagenomes</taxon>
    </lineage>
</organism>
<evidence type="ECO:0000259" key="8">
    <source>
        <dbReference type="Pfam" id="PF03600"/>
    </source>
</evidence>
<dbReference type="InterPro" id="IPR036721">
    <property type="entry name" value="RCK_C_sf"/>
</dbReference>
<dbReference type="GO" id="GO:0005886">
    <property type="term" value="C:plasma membrane"/>
    <property type="evidence" value="ECO:0007669"/>
    <property type="project" value="TreeGrafter"/>
</dbReference>
<protein>
    <recommendedName>
        <fullName evidence="8">Citrate transporter-like domain-containing protein</fullName>
    </recommendedName>
</protein>
<gene>
    <name evidence="9" type="ORF">S12H4_46261</name>
</gene>
<evidence type="ECO:0000256" key="6">
    <source>
        <dbReference type="ARBA" id="ARBA00023136"/>
    </source>
</evidence>
<dbReference type="AlphaFoldDB" id="X1VIW7"/>
<sequence>LNATPSMEEKRHTHRLAEVVVSKRNRAIGRKISEFASMEYEDTIMVVALSRHGKPPEMSIHEARIEEGDNLILEADDSFFYENRTEREFSLTKRLRGYRVKRTRRAVVAIVITAAMVTVAALGWMSMLTAALLATMAMFLTGCLSLRRAGQSLELGTVVVMASAIGLEASITETGLSAAIADVLSMLSGDSPFLALIVVYIGCVVMTNLITNSAAAAFMFPIAFAISGSLGVSFMPFAIALMLG</sequence>
<keyword evidence="2" id="KW-0813">Transport</keyword>
<dbReference type="PANTHER" id="PTHR43652:SF2">
    <property type="entry name" value="BASIC AMINO ACID ANTIPORTER YFCC-RELATED"/>
    <property type="match status" value="1"/>
</dbReference>
<feature type="transmembrane region" description="Helical" evidence="7">
    <location>
        <begin position="193"/>
        <end position="211"/>
    </location>
</feature>
<evidence type="ECO:0000256" key="3">
    <source>
        <dbReference type="ARBA" id="ARBA00022692"/>
    </source>
</evidence>
<dbReference type="PANTHER" id="PTHR43652">
    <property type="entry name" value="BASIC AMINO ACID ANTIPORTER YFCC-RELATED"/>
    <property type="match status" value="1"/>
</dbReference>
<evidence type="ECO:0000256" key="1">
    <source>
        <dbReference type="ARBA" id="ARBA00004141"/>
    </source>
</evidence>
<dbReference type="Pfam" id="PF03600">
    <property type="entry name" value="CitMHS"/>
    <property type="match status" value="1"/>
</dbReference>
<keyword evidence="3 7" id="KW-0812">Transmembrane</keyword>
<keyword evidence="4" id="KW-0677">Repeat</keyword>
<accession>X1VIW7</accession>
<evidence type="ECO:0000256" key="2">
    <source>
        <dbReference type="ARBA" id="ARBA00022448"/>
    </source>
</evidence>
<comment type="caution">
    <text evidence="9">The sequence shown here is derived from an EMBL/GenBank/DDBJ whole genome shotgun (WGS) entry which is preliminary data.</text>
</comment>
<evidence type="ECO:0000256" key="4">
    <source>
        <dbReference type="ARBA" id="ARBA00022737"/>
    </source>
</evidence>
<keyword evidence="5 7" id="KW-1133">Transmembrane helix</keyword>
<name>X1VIW7_9ZZZZ</name>
<keyword evidence="6 7" id="KW-0472">Membrane</keyword>
<dbReference type="EMBL" id="BARW01028684">
    <property type="protein sequence ID" value="GAJ15141.1"/>
    <property type="molecule type" value="Genomic_DNA"/>
</dbReference>
<feature type="domain" description="Citrate transporter-like" evidence="8">
    <location>
        <begin position="63"/>
        <end position="244"/>
    </location>
</feature>
<reference evidence="9" key="1">
    <citation type="journal article" date="2014" name="Front. Microbiol.">
        <title>High frequency of phylogenetically diverse reductive dehalogenase-homologous genes in deep subseafloor sedimentary metagenomes.</title>
        <authorList>
            <person name="Kawai M."/>
            <person name="Futagami T."/>
            <person name="Toyoda A."/>
            <person name="Takaki Y."/>
            <person name="Nishi S."/>
            <person name="Hori S."/>
            <person name="Arai W."/>
            <person name="Tsubouchi T."/>
            <person name="Morono Y."/>
            <person name="Uchiyama I."/>
            <person name="Ito T."/>
            <person name="Fujiyama A."/>
            <person name="Inagaki F."/>
            <person name="Takami H."/>
        </authorList>
    </citation>
    <scope>NUCLEOTIDE SEQUENCE</scope>
    <source>
        <strain evidence="9">Expedition CK06-06</strain>
    </source>
</reference>
<evidence type="ECO:0000256" key="5">
    <source>
        <dbReference type="ARBA" id="ARBA00022989"/>
    </source>
</evidence>
<comment type="subcellular location">
    <subcellularLocation>
        <location evidence="1">Membrane</location>
        <topology evidence="1">Multi-pass membrane protein</topology>
    </subcellularLocation>
</comment>
<dbReference type="InterPro" id="IPR051679">
    <property type="entry name" value="DASS-Related_Transporters"/>
</dbReference>